<evidence type="ECO:0000313" key="2">
    <source>
        <dbReference type="Proteomes" id="UP001223072"/>
    </source>
</evidence>
<keyword evidence="2" id="KW-1185">Reference proteome</keyword>
<gene>
    <name evidence="1" type="ORF">QFZ49_003745</name>
</gene>
<evidence type="ECO:0000313" key="1">
    <source>
        <dbReference type="EMBL" id="MDQ0933805.1"/>
    </source>
</evidence>
<name>A0ABU0RP81_9ACTN</name>
<proteinExistence type="predicted"/>
<dbReference type="RefSeq" id="WP_307627520.1">
    <property type="nucleotide sequence ID" value="NZ_JAUSZS010000004.1"/>
</dbReference>
<dbReference type="Proteomes" id="UP001223072">
    <property type="component" value="Unassembled WGS sequence"/>
</dbReference>
<protein>
    <recommendedName>
        <fullName evidence="3">Ferredoxin</fullName>
    </recommendedName>
</protein>
<comment type="caution">
    <text evidence="1">The sequence shown here is derived from an EMBL/GenBank/DDBJ whole genome shotgun (WGS) entry which is preliminary data.</text>
</comment>
<accession>A0ABU0RP81</accession>
<sequence length="94" mass="10440">MPRSVFLGRAVADGEPLWLPEDRAWALALLGVEADCCPECKQPWDEATDKDNEFAYAAELIRCHACTASARAVKTYQDKGGQSEGLHVHIERRP</sequence>
<dbReference type="EMBL" id="JAUSZS010000004">
    <property type="protein sequence ID" value="MDQ0933805.1"/>
    <property type="molecule type" value="Genomic_DNA"/>
</dbReference>
<reference evidence="1 2" key="1">
    <citation type="submission" date="2023-07" db="EMBL/GenBank/DDBJ databases">
        <title>Comparative genomics of wheat-associated soil bacteria to identify genetic determinants of phenazine resistance.</title>
        <authorList>
            <person name="Mouncey N."/>
        </authorList>
    </citation>
    <scope>NUCLEOTIDE SEQUENCE [LARGE SCALE GENOMIC DNA]</scope>
    <source>
        <strain evidence="1 2">W2I16</strain>
    </source>
</reference>
<evidence type="ECO:0008006" key="3">
    <source>
        <dbReference type="Google" id="ProtNLM"/>
    </source>
</evidence>
<organism evidence="1 2">
    <name type="scientific">Streptomyces turgidiscabies</name>
    <dbReference type="NCBI Taxonomy" id="85558"/>
    <lineage>
        <taxon>Bacteria</taxon>
        <taxon>Bacillati</taxon>
        <taxon>Actinomycetota</taxon>
        <taxon>Actinomycetes</taxon>
        <taxon>Kitasatosporales</taxon>
        <taxon>Streptomycetaceae</taxon>
        <taxon>Streptomyces</taxon>
    </lineage>
</organism>